<dbReference type="AlphaFoldDB" id="A0A550D083"/>
<evidence type="ECO:0000259" key="5">
    <source>
        <dbReference type="Pfam" id="PF01494"/>
    </source>
</evidence>
<evidence type="ECO:0000256" key="3">
    <source>
        <dbReference type="ARBA" id="ARBA00023002"/>
    </source>
</evidence>
<keyword evidence="4" id="KW-0472">Membrane</keyword>
<keyword evidence="3" id="KW-0560">Oxidoreductase</keyword>
<keyword evidence="7" id="KW-1185">Reference proteome</keyword>
<name>A0A550D083_9AGAR</name>
<accession>A0A550D083</accession>
<organism evidence="6 7">
    <name type="scientific">Schizophyllum amplum</name>
    <dbReference type="NCBI Taxonomy" id="97359"/>
    <lineage>
        <taxon>Eukaryota</taxon>
        <taxon>Fungi</taxon>
        <taxon>Dikarya</taxon>
        <taxon>Basidiomycota</taxon>
        <taxon>Agaricomycotina</taxon>
        <taxon>Agaricomycetes</taxon>
        <taxon>Agaricomycetidae</taxon>
        <taxon>Agaricales</taxon>
        <taxon>Schizophyllaceae</taxon>
        <taxon>Schizophyllum</taxon>
    </lineage>
</organism>
<keyword evidence="4" id="KW-1133">Transmembrane helix</keyword>
<dbReference type="Pfam" id="PF01494">
    <property type="entry name" value="FAD_binding_3"/>
    <property type="match status" value="1"/>
</dbReference>
<gene>
    <name evidence="6" type="ORF">BD626DRAFT_564084</name>
</gene>
<dbReference type="SUPFAM" id="SSF51905">
    <property type="entry name" value="FAD/NAD(P)-binding domain"/>
    <property type="match status" value="1"/>
</dbReference>
<dbReference type="Gene3D" id="3.50.50.60">
    <property type="entry name" value="FAD/NAD(P)-binding domain"/>
    <property type="match status" value="1"/>
</dbReference>
<dbReference type="PANTHER" id="PTHR46720:SF3">
    <property type="entry name" value="FAD-BINDING DOMAIN-CONTAINING PROTEIN-RELATED"/>
    <property type="match status" value="1"/>
</dbReference>
<dbReference type="Proteomes" id="UP000320762">
    <property type="component" value="Unassembled WGS sequence"/>
</dbReference>
<dbReference type="PANTHER" id="PTHR46720">
    <property type="entry name" value="HYDROXYLASE, PUTATIVE (AFU_ORTHOLOGUE AFUA_3G01460)-RELATED"/>
    <property type="match status" value="1"/>
</dbReference>
<feature type="domain" description="FAD-binding" evidence="5">
    <location>
        <begin position="9"/>
        <end position="380"/>
    </location>
</feature>
<dbReference type="GO" id="GO:0071949">
    <property type="term" value="F:FAD binding"/>
    <property type="evidence" value="ECO:0007669"/>
    <property type="project" value="InterPro"/>
</dbReference>
<proteinExistence type="predicted"/>
<dbReference type="SUPFAM" id="SSF54373">
    <property type="entry name" value="FAD-linked reductases, C-terminal domain"/>
    <property type="match status" value="1"/>
</dbReference>
<dbReference type="GO" id="GO:0016491">
    <property type="term" value="F:oxidoreductase activity"/>
    <property type="evidence" value="ECO:0007669"/>
    <property type="project" value="UniProtKB-KW"/>
</dbReference>
<dbReference type="OrthoDB" id="417877at2759"/>
<keyword evidence="2" id="KW-0274">FAD</keyword>
<evidence type="ECO:0000313" key="6">
    <source>
        <dbReference type="EMBL" id="TRM70452.1"/>
    </source>
</evidence>
<dbReference type="InterPro" id="IPR051104">
    <property type="entry name" value="FAD_monoxygenase"/>
</dbReference>
<feature type="transmembrane region" description="Helical" evidence="4">
    <location>
        <begin position="12"/>
        <end position="31"/>
    </location>
</feature>
<keyword evidence="1" id="KW-0285">Flavoprotein</keyword>
<dbReference type="PRINTS" id="PR00420">
    <property type="entry name" value="RNGMNOXGNASE"/>
</dbReference>
<evidence type="ECO:0000256" key="1">
    <source>
        <dbReference type="ARBA" id="ARBA00022630"/>
    </source>
</evidence>
<reference evidence="6 7" key="1">
    <citation type="journal article" date="2019" name="New Phytol.">
        <title>Comparative genomics reveals unique wood-decay strategies and fruiting body development in the Schizophyllaceae.</title>
        <authorList>
            <person name="Almasi E."/>
            <person name="Sahu N."/>
            <person name="Krizsan K."/>
            <person name="Balint B."/>
            <person name="Kovacs G.M."/>
            <person name="Kiss B."/>
            <person name="Cseklye J."/>
            <person name="Drula E."/>
            <person name="Henrissat B."/>
            <person name="Nagy I."/>
            <person name="Chovatia M."/>
            <person name="Adam C."/>
            <person name="LaButti K."/>
            <person name="Lipzen A."/>
            <person name="Riley R."/>
            <person name="Grigoriev I.V."/>
            <person name="Nagy L.G."/>
        </authorList>
    </citation>
    <scope>NUCLEOTIDE SEQUENCE [LARGE SCALE GENOMIC DNA]</scope>
    <source>
        <strain evidence="6 7">NL-1724</strain>
    </source>
</reference>
<protein>
    <recommendedName>
        <fullName evidence="5">FAD-binding domain-containing protein</fullName>
    </recommendedName>
</protein>
<comment type="caution">
    <text evidence="6">The sequence shown here is derived from an EMBL/GenBank/DDBJ whole genome shotgun (WGS) entry which is preliminary data.</text>
</comment>
<dbReference type="EMBL" id="VDMD01000001">
    <property type="protein sequence ID" value="TRM70452.1"/>
    <property type="molecule type" value="Genomic_DNA"/>
</dbReference>
<keyword evidence="4" id="KW-0812">Transmembrane</keyword>
<evidence type="ECO:0000256" key="2">
    <source>
        <dbReference type="ARBA" id="ARBA00022827"/>
    </source>
</evidence>
<dbReference type="InterPro" id="IPR002938">
    <property type="entry name" value="FAD-bd"/>
</dbReference>
<dbReference type="InterPro" id="IPR036188">
    <property type="entry name" value="FAD/NAD-bd_sf"/>
</dbReference>
<sequence length="453" mass="51136">MMGAPESRKVQVAIIGGGIGGLALVLAMQRFCKMSDFDVHVYESATQISQIGAGITVWQRTFELLSDMGMEEDFAALRPEDEKMSFTCRKSDQPEGKTFRDIEMLDGAMLTLHRAQVQDIFLKHISEDIHFHLSHRLESYSYTDDATERIALKFRGGQDARCDLLIGADGVYSAVRHTYLPRVAEKLGKPEYLDYVDAVFSGSCVYRDLIPFQKLEEVWPNHPTAKVPYQYCGKNKHIVTYPVSQGNRRFVNVVGFYCDLSKEDSPYSGSYIGSSTTQDVLKTYEGWEPEVMAMLGCMANPSHWAVLTIKPFDIWAHDDVMLLGDSSHAMTPHLGAGAGQAIEDAYYLAKILAHAQKEGPLEVLSDETMNLYNRIRPPVANFVQARARLQTRFYEFNEEGQDLSLVEADSPVYTEPDRLQKLGHGIWDGYHWRRHTIVRETDAEAARVLSDVQ</sequence>
<dbReference type="GO" id="GO:0044550">
    <property type="term" value="P:secondary metabolite biosynthetic process"/>
    <property type="evidence" value="ECO:0007669"/>
    <property type="project" value="TreeGrafter"/>
</dbReference>
<evidence type="ECO:0000256" key="4">
    <source>
        <dbReference type="SAM" id="Phobius"/>
    </source>
</evidence>
<dbReference type="STRING" id="97359.A0A550D083"/>
<evidence type="ECO:0000313" key="7">
    <source>
        <dbReference type="Proteomes" id="UP000320762"/>
    </source>
</evidence>